<dbReference type="Pfam" id="PF01618">
    <property type="entry name" value="MotA_ExbB"/>
    <property type="match status" value="1"/>
</dbReference>
<keyword evidence="3" id="KW-1003">Cell membrane</keyword>
<dbReference type="InterPro" id="IPR050790">
    <property type="entry name" value="ExbB/TolQ_transport"/>
</dbReference>
<organism evidence="12 13">
    <name type="scientific">Halorhodospira halochloris</name>
    <name type="common">Ectothiorhodospira halochloris</name>
    <dbReference type="NCBI Taxonomy" id="1052"/>
    <lineage>
        <taxon>Bacteria</taxon>
        <taxon>Pseudomonadati</taxon>
        <taxon>Pseudomonadota</taxon>
        <taxon>Gammaproteobacteria</taxon>
        <taxon>Chromatiales</taxon>
        <taxon>Ectothiorhodospiraceae</taxon>
        <taxon>Halorhodospira</taxon>
    </lineage>
</organism>
<keyword evidence="4 10" id="KW-0812">Transmembrane</keyword>
<proteinExistence type="inferred from homology"/>
<evidence type="ECO:0000259" key="11">
    <source>
        <dbReference type="Pfam" id="PF01618"/>
    </source>
</evidence>
<name>A0A125T2T1_HALHR</name>
<dbReference type="GO" id="GO:0017038">
    <property type="term" value="P:protein import"/>
    <property type="evidence" value="ECO:0007669"/>
    <property type="project" value="TreeGrafter"/>
</dbReference>
<keyword evidence="7 10" id="KW-0472">Membrane</keyword>
<evidence type="ECO:0000256" key="6">
    <source>
        <dbReference type="ARBA" id="ARBA00022989"/>
    </source>
</evidence>
<reference evidence="12" key="1">
    <citation type="submission" date="2016-02" db="EMBL/GenBank/DDBJ databases">
        <title>Halorhodospira halochloris DSM-1059 complete genome, version 2.</title>
        <authorList>
            <person name="Tsukatani Y."/>
        </authorList>
    </citation>
    <scope>NUCLEOTIDE SEQUENCE</scope>
    <source>
        <strain evidence="12">DSM 1059</strain>
    </source>
</reference>
<feature type="compositionally biased region" description="Polar residues" evidence="9">
    <location>
        <begin position="294"/>
        <end position="305"/>
    </location>
</feature>
<evidence type="ECO:0000256" key="5">
    <source>
        <dbReference type="ARBA" id="ARBA00022927"/>
    </source>
</evidence>
<evidence type="ECO:0000256" key="8">
    <source>
        <dbReference type="RuleBase" id="RU004057"/>
    </source>
</evidence>
<evidence type="ECO:0000313" key="13">
    <source>
        <dbReference type="Proteomes" id="UP000218890"/>
    </source>
</evidence>
<keyword evidence="2 8" id="KW-0813">Transport</keyword>
<keyword evidence="5 8" id="KW-0653">Protein transport</keyword>
<evidence type="ECO:0000256" key="2">
    <source>
        <dbReference type="ARBA" id="ARBA00022448"/>
    </source>
</evidence>
<accession>A0A125T2T1</accession>
<dbReference type="KEGG" id="hhk:HH1059_21000"/>
<feature type="transmembrane region" description="Helical" evidence="10">
    <location>
        <begin position="68"/>
        <end position="88"/>
    </location>
</feature>
<evidence type="ECO:0000256" key="9">
    <source>
        <dbReference type="SAM" id="MobiDB-lite"/>
    </source>
</evidence>
<feature type="transmembrane region" description="Helical" evidence="10">
    <location>
        <begin position="170"/>
        <end position="191"/>
    </location>
</feature>
<dbReference type="PANTHER" id="PTHR30625:SF15">
    <property type="entry name" value="BIOPOLYMER TRANSPORT PROTEIN EXBB"/>
    <property type="match status" value="1"/>
</dbReference>
<feature type="compositionally biased region" description="Basic and acidic residues" evidence="9">
    <location>
        <begin position="281"/>
        <end position="292"/>
    </location>
</feature>
<dbReference type="Proteomes" id="UP000218890">
    <property type="component" value="Chromosome"/>
</dbReference>
<dbReference type="AlphaFoldDB" id="A0A125T2T1"/>
<evidence type="ECO:0000256" key="7">
    <source>
        <dbReference type="ARBA" id="ARBA00023136"/>
    </source>
</evidence>
<keyword evidence="13" id="KW-1185">Reference proteome</keyword>
<feature type="region of interest" description="Disordered" evidence="9">
    <location>
        <begin position="257"/>
        <end position="305"/>
    </location>
</feature>
<evidence type="ECO:0000256" key="3">
    <source>
        <dbReference type="ARBA" id="ARBA00022475"/>
    </source>
</evidence>
<evidence type="ECO:0000256" key="1">
    <source>
        <dbReference type="ARBA" id="ARBA00004651"/>
    </source>
</evidence>
<keyword evidence="6 10" id="KW-1133">Transmembrane helix</keyword>
<comment type="subcellular location">
    <subcellularLocation>
        <location evidence="1">Cell membrane</location>
        <topology evidence="1">Multi-pass membrane protein</topology>
    </subcellularLocation>
    <subcellularLocation>
        <location evidence="8">Membrane</location>
        <topology evidence="8">Multi-pass membrane protein</topology>
    </subcellularLocation>
</comment>
<gene>
    <name evidence="12" type="ORF">HH1059_21000</name>
</gene>
<protein>
    <submittedName>
        <fullName evidence="12">Ferric siderophore transport system</fullName>
    </submittedName>
</protein>
<dbReference type="InterPro" id="IPR002898">
    <property type="entry name" value="MotA_ExbB_proton_chnl"/>
</dbReference>
<comment type="similarity">
    <text evidence="8">Belongs to the exbB/tolQ family.</text>
</comment>
<sequence length="305" mass="32825">MQLLGCSGDPFAREQHKIENDSQYKYDAPLDWDFVWSRGMDNAGADALLTDGGALERLGSLLDTGGPVLTLLSILSVVTLAIILVKFWQFAAARLQDRRTLPEAIGLWRRGEFEAGVERLESSKHIGAEVLATAMRGRLEHGSADDERLREEVTRLATGRLEQLRSHLRGLEAIGVLSPLLGLLGTVLGMIEAFRQLEAAGSQVDPSALSGGIWEALLTTAAGLALAIPAVAMLTWLERIVERFRTRLEDAVTQVFTTPPPVSGAQGGQSVGDDQLSADEAAGREHDSEGSHLKSVNGNRAVNAN</sequence>
<evidence type="ECO:0000313" key="12">
    <source>
        <dbReference type="EMBL" id="BAU58810.2"/>
    </source>
</evidence>
<feature type="domain" description="MotA/TolQ/ExbB proton channel" evidence="11">
    <location>
        <begin position="125"/>
        <end position="249"/>
    </location>
</feature>
<dbReference type="PANTHER" id="PTHR30625">
    <property type="entry name" value="PROTEIN TOLQ"/>
    <property type="match status" value="1"/>
</dbReference>
<evidence type="ECO:0000256" key="4">
    <source>
        <dbReference type="ARBA" id="ARBA00022692"/>
    </source>
</evidence>
<feature type="transmembrane region" description="Helical" evidence="10">
    <location>
        <begin position="211"/>
        <end position="237"/>
    </location>
</feature>
<evidence type="ECO:0000256" key="10">
    <source>
        <dbReference type="SAM" id="Phobius"/>
    </source>
</evidence>
<dbReference type="EMBL" id="AP017372">
    <property type="protein sequence ID" value="BAU58810.2"/>
    <property type="molecule type" value="Genomic_DNA"/>
</dbReference>
<dbReference type="GO" id="GO:0005886">
    <property type="term" value="C:plasma membrane"/>
    <property type="evidence" value="ECO:0007669"/>
    <property type="project" value="UniProtKB-SubCell"/>
</dbReference>